<dbReference type="Proteomes" id="UP001220662">
    <property type="component" value="Unassembled WGS sequence"/>
</dbReference>
<evidence type="ECO:0000313" key="4">
    <source>
        <dbReference type="EMBL" id="MDF3840263.1"/>
    </source>
</evidence>
<dbReference type="InterPro" id="IPR000253">
    <property type="entry name" value="FHA_dom"/>
</dbReference>
<dbReference type="Gene3D" id="2.60.200.20">
    <property type="match status" value="1"/>
</dbReference>
<dbReference type="SUPFAM" id="SSF49879">
    <property type="entry name" value="SMAD/FHA domain"/>
    <property type="match status" value="1"/>
</dbReference>
<evidence type="ECO:0000259" key="3">
    <source>
        <dbReference type="Pfam" id="PF20232"/>
    </source>
</evidence>
<evidence type="ECO:0000259" key="2">
    <source>
        <dbReference type="Pfam" id="PF00498"/>
    </source>
</evidence>
<dbReference type="InterPro" id="IPR008984">
    <property type="entry name" value="SMAD_FHA_dom_sf"/>
</dbReference>
<name>A0AAW6NYI5_9PSED</name>
<proteinExistence type="predicted"/>
<dbReference type="EMBL" id="JARJLR010000020">
    <property type="protein sequence ID" value="MDF3840263.1"/>
    <property type="molecule type" value="Genomic_DNA"/>
</dbReference>
<gene>
    <name evidence="4" type="primary">tagH</name>
    <name evidence="4" type="ORF">P3W55_00900</name>
</gene>
<dbReference type="Pfam" id="PF00498">
    <property type="entry name" value="FHA"/>
    <property type="match status" value="1"/>
</dbReference>
<protein>
    <submittedName>
        <fullName evidence="4">Type VI secretion system-associated FHA domain protein TagH</fullName>
    </submittedName>
</protein>
<dbReference type="AlphaFoldDB" id="A0AAW6NYI5"/>
<reference evidence="4" key="1">
    <citation type="submission" date="2023-03" db="EMBL/GenBank/DDBJ databases">
        <title>Draft assemblies of triclosan tolerant bacteria isolated from returned activated sludge.</title>
        <authorList>
            <person name="Van Hamelsveld S."/>
        </authorList>
    </citation>
    <scope>NUCLEOTIDE SEQUENCE</scope>
    <source>
        <strain evidence="4">GW210015_S63</strain>
    </source>
</reference>
<dbReference type="NCBIfam" id="TIGR03354">
    <property type="entry name" value="VI_FHA"/>
    <property type="match status" value="1"/>
</dbReference>
<dbReference type="Pfam" id="PF20232">
    <property type="entry name" value="T6SS_FHA_C"/>
    <property type="match status" value="1"/>
</dbReference>
<feature type="region of interest" description="Disordered" evidence="1">
    <location>
        <begin position="224"/>
        <end position="257"/>
    </location>
</feature>
<feature type="region of interest" description="Disordered" evidence="1">
    <location>
        <begin position="185"/>
        <end position="211"/>
    </location>
</feature>
<dbReference type="InterPro" id="IPR046883">
    <property type="entry name" value="T6SS_FHA_C"/>
</dbReference>
<feature type="region of interest" description="Disordered" evidence="1">
    <location>
        <begin position="139"/>
        <end position="158"/>
    </location>
</feature>
<feature type="domain" description="FHA" evidence="2">
    <location>
        <begin position="39"/>
        <end position="100"/>
    </location>
</feature>
<organism evidence="4 5">
    <name type="scientific">Pseudomonas citronellolis</name>
    <dbReference type="NCBI Taxonomy" id="53408"/>
    <lineage>
        <taxon>Bacteria</taxon>
        <taxon>Pseudomonadati</taxon>
        <taxon>Pseudomonadota</taxon>
        <taxon>Gammaproteobacteria</taxon>
        <taxon>Pseudomonadales</taxon>
        <taxon>Pseudomonadaceae</taxon>
        <taxon>Pseudomonas</taxon>
    </lineage>
</organism>
<evidence type="ECO:0000256" key="1">
    <source>
        <dbReference type="SAM" id="MobiDB-lite"/>
    </source>
</evidence>
<feature type="domain" description="Type VI secretion system FHA" evidence="3">
    <location>
        <begin position="264"/>
        <end position="441"/>
    </location>
</feature>
<dbReference type="CDD" id="cd00060">
    <property type="entry name" value="FHA"/>
    <property type="match status" value="1"/>
</dbReference>
<comment type="caution">
    <text evidence="4">The sequence shown here is derived from an EMBL/GenBank/DDBJ whole genome shotgun (WGS) entry which is preliminary data.</text>
</comment>
<dbReference type="RefSeq" id="WP_276213525.1">
    <property type="nucleotide sequence ID" value="NZ_JARJLR010000020.1"/>
</dbReference>
<dbReference type="InterPro" id="IPR017735">
    <property type="entry name" value="T6SS_FHA"/>
</dbReference>
<evidence type="ECO:0000313" key="5">
    <source>
        <dbReference type="Proteomes" id="UP001220662"/>
    </source>
</evidence>
<accession>A0AAW6NYI5</accession>
<sequence length="447" mass="49492">MKPIVYTRVALIVTNPQALRLGSLPRHHFSQAGGIIGTQGADWPLDDGHQGIKPSHCQIVWDDGAFCLVERNGDTRINGNQAPLGRDVSVRLNQGDRIRISSLCIDVHLEQEHHNLPDPERHLAEHTIEELLNAEHTDAGDLQNLPAPPGFDVSIPEPAEPSAALQTLMQPLEQISLDPLQALDAAQAQRAPQTPPISLDPKHYGLSEAPTPMDLASTRFEAISGSRSSSGEDRMSQHDTPSYESVSPAPLHSTSTLPAEPLLEGLGASVGNLDAAASYRLMLESGQTIRAFIQGLLALRNTTHGHQRLSLQSRTLQPIEDNPLHLGQSYEDTLRALFSTERSRVHLSPKAAVEESLAELSRHQHALLQGIEAGLSALLQAFSPAQLTQRFQRYDPDQTKAEQAGDWAWQMYNHYYNELKSDRQRGFEKLFWEVFEQHYDRALRAEA</sequence>